<feature type="binding site" evidence="9">
    <location>
        <position position="261"/>
    </location>
    <ligand>
        <name>substrate</name>
    </ligand>
</feature>
<feature type="domain" description="Penicillin-binding protein 4 C-terminal" evidence="14">
    <location>
        <begin position="319"/>
        <end position="384"/>
    </location>
</feature>
<reference evidence="16 18" key="2">
    <citation type="journal article" date="2019" name="Sci. Transl. Med.">
        <title>Quorum sensing between bacterial species on the skin protects against epidermal injury in atopic dermatitis.</title>
        <authorList>
            <person name="Williams M.R."/>
        </authorList>
    </citation>
    <scope>NUCLEOTIDE SEQUENCE [LARGE SCALE GENOMIC DNA]</scope>
    <source>
        <strain evidence="16 18">E7</strain>
    </source>
</reference>
<evidence type="ECO:0000256" key="6">
    <source>
        <dbReference type="ARBA" id="ARBA00022984"/>
    </source>
</evidence>
<dbReference type="GO" id="GO:0009252">
    <property type="term" value="P:peptidoglycan biosynthetic process"/>
    <property type="evidence" value="ECO:0007669"/>
    <property type="project" value="UniProtKB-KW"/>
</dbReference>
<keyword evidence="11" id="KW-1133">Transmembrane helix</keyword>
<evidence type="ECO:0000313" key="18">
    <source>
        <dbReference type="Proteomes" id="UP000293637"/>
    </source>
</evidence>
<comment type="similarity">
    <text evidence="2 10">Belongs to the peptidase S11 family.</text>
</comment>
<dbReference type="PANTHER" id="PTHR35333:SF4">
    <property type="entry name" value="SLR0121 PROTEIN"/>
    <property type="match status" value="1"/>
</dbReference>
<evidence type="ECO:0000256" key="12">
    <source>
        <dbReference type="SAM" id="SignalP"/>
    </source>
</evidence>
<organism evidence="16 18">
    <name type="scientific">Staphylococcus lugdunensis</name>
    <dbReference type="NCBI Taxonomy" id="28035"/>
    <lineage>
        <taxon>Bacteria</taxon>
        <taxon>Bacillati</taxon>
        <taxon>Bacillota</taxon>
        <taxon>Bacilli</taxon>
        <taxon>Bacillales</taxon>
        <taxon>Staphylococcaceae</taxon>
        <taxon>Staphylococcus</taxon>
    </lineage>
</organism>
<evidence type="ECO:0000313" key="15">
    <source>
        <dbReference type="EMBL" id="KXA36627.1"/>
    </source>
</evidence>
<evidence type="ECO:0000256" key="10">
    <source>
        <dbReference type="RuleBase" id="RU004016"/>
    </source>
</evidence>
<gene>
    <name evidence="16" type="ORF">EQ812_08900</name>
    <name evidence="15" type="ORF">HMPREF3225_02189</name>
</gene>
<dbReference type="Gene3D" id="2.30.140.20">
    <property type="entry name" value="Penicillin-binding protein 4, C-terminal domain"/>
    <property type="match status" value="1"/>
</dbReference>
<proteinExistence type="inferred from homology"/>
<dbReference type="SUPFAM" id="SSF56601">
    <property type="entry name" value="beta-lactamase/transpeptidase-like"/>
    <property type="match status" value="1"/>
</dbReference>
<dbReference type="PRINTS" id="PR00725">
    <property type="entry name" value="DADACBPTASE1"/>
</dbReference>
<dbReference type="GO" id="GO:0006508">
    <property type="term" value="P:proteolysis"/>
    <property type="evidence" value="ECO:0007669"/>
    <property type="project" value="InterPro"/>
</dbReference>
<dbReference type="RefSeq" id="WP_002459826.1">
    <property type="nucleotide sequence ID" value="NZ_AP021848.1"/>
</dbReference>
<feature type="signal peptide" evidence="12">
    <location>
        <begin position="1"/>
        <end position="24"/>
    </location>
</feature>
<keyword evidence="7" id="KW-0961">Cell wall biogenesis/degradation</keyword>
<keyword evidence="4" id="KW-0378">Hydrolase</keyword>
<accession>A0A133Q182</accession>
<dbReference type="InterPro" id="IPR018044">
    <property type="entry name" value="Peptidase_S11"/>
</dbReference>
<dbReference type="SUPFAM" id="SSF69189">
    <property type="entry name" value="Penicillin-binding protein associated domain"/>
    <property type="match status" value="1"/>
</dbReference>
<dbReference type="InterPro" id="IPR037091">
    <property type="entry name" value="Pen-bd_prot4_C_dom_sf"/>
</dbReference>
<dbReference type="EMBL" id="SCHB01000005">
    <property type="protein sequence ID" value="TBW71915.1"/>
    <property type="molecule type" value="Genomic_DNA"/>
</dbReference>
<evidence type="ECO:0000256" key="11">
    <source>
        <dbReference type="SAM" id="Phobius"/>
    </source>
</evidence>
<sequence length="432" mass="48284">MKKIFIILILVLVSFTQFTPYLFAAESDAVLSPSQIATQYGYTGITAAYDPEGAINVSQTGQILYNYHGNKKWYLASMTKLMTMYLTLEAVKKGDLSLDDKVKITQNHYRMSTLPELSNTKLYPGEVYTIAELLQITVSNSSNAAALILANKVSGNVTSFTKLMNKKAKELGMTHTYFTNPTGAENTQLQEFAPKLTTNDNNSTSTAKDYAILDQHVIADTPNILHFTKQLAPTQHGVTYYTFNHSLEGASLSLPGTDGLKTGSSDIANYNHTITTKRGKFRINQVILGVGDYNNLGGEKERNKMGNAIMESSFNQYAYKKVLSKGEHNINGKTYYIKKDLYDVVPKTLHAKDYQFVINDGEVHLDYKRQFISKQYGPPTVQVQKPMIHKADTIAKSTWKDHPIITSTAIGLLIIAIALIVYQVIKRLFKRK</sequence>
<dbReference type="InterPro" id="IPR012338">
    <property type="entry name" value="Beta-lactam/transpept-like"/>
</dbReference>
<evidence type="ECO:0000313" key="16">
    <source>
        <dbReference type="EMBL" id="TBW71915.1"/>
    </source>
</evidence>
<dbReference type="GO" id="GO:0030655">
    <property type="term" value="P:beta-lactam antibiotic catabolic process"/>
    <property type="evidence" value="ECO:0007669"/>
    <property type="project" value="InterPro"/>
</dbReference>
<keyword evidence="3 12" id="KW-0732">Signal</keyword>
<evidence type="ECO:0000313" key="17">
    <source>
        <dbReference type="Proteomes" id="UP000070063"/>
    </source>
</evidence>
<dbReference type="STRING" id="28035.B6N84_10810"/>
<evidence type="ECO:0000256" key="9">
    <source>
        <dbReference type="PIRSR" id="PIRSR618044-2"/>
    </source>
</evidence>
<dbReference type="GO" id="GO:0008800">
    <property type="term" value="F:beta-lactamase activity"/>
    <property type="evidence" value="ECO:0007669"/>
    <property type="project" value="InterPro"/>
</dbReference>
<dbReference type="InterPro" id="IPR000871">
    <property type="entry name" value="Beta-lactam_class-A"/>
</dbReference>
<evidence type="ECO:0000259" key="13">
    <source>
        <dbReference type="Pfam" id="PF00768"/>
    </source>
</evidence>
<dbReference type="GO" id="GO:0071555">
    <property type="term" value="P:cell wall organization"/>
    <property type="evidence" value="ECO:0007669"/>
    <property type="project" value="UniProtKB-KW"/>
</dbReference>
<evidence type="ECO:0000256" key="3">
    <source>
        <dbReference type="ARBA" id="ARBA00022729"/>
    </source>
</evidence>
<keyword evidence="16" id="KW-0645">Protease</keyword>
<dbReference type="Proteomes" id="UP000070063">
    <property type="component" value="Unassembled WGS sequence"/>
</dbReference>
<evidence type="ECO:0000256" key="4">
    <source>
        <dbReference type="ARBA" id="ARBA00022801"/>
    </source>
</evidence>
<dbReference type="GO" id="GO:0008360">
    <property type="term" value="P:regulation of cell shape"/>
    <property type="evidence" value="ECO:0007669"/>
    <property type="project" value="UniProtKB-KW"/>
</dbReference>
<feature type="chain" id="PRO_5015050329" evidence="12">
    <location>
        <begin position="25"/>
        <end position="432"/>
    </location>
</feature>
<keyword evidence="11" id="KW-0472">Membrane</keyword>
<keyword evidence="5" id="KW-0133">Cell shape</keyword>
<feature type="active site" description="Acyl-ester intermediate" evidence="8">
    <location>
        <position position="77"/>
    </location>
</feature>
<evidence type="ECO:0000259" key="14">
    <source>
        <dbReference type="Pfam" id="PF09211"/>
    </source>
</evidence>
<name>A0A133Q182_STALU</name>
<dbReference type="GO" id="GO:0046677">
    <property type="term" value="P:response to antibiotic"/>
    <property type="evidence" value="ECO:0007669"/>
    <property type="project" value="InterPro"/>
</dbReference>
<evidence type="ECO:0000256" key="1">
    <source>
        <dbReference type="ARBA" id="ARBA00003217"/>
    </source>
</evidence>
<feature type="transmembrane region" description="Helical" evidence="11">
    <location>
        <begin position="404"/>
        <end position="425"/>
    </location>
</feature>
<evidence type="ECO:0000256" key="7">
    <source>
        <dbReference type="ARBA" id="ARBA00023316"/>
    </source>
</evidence>
<dbReference type="Pfam" id="PF00768">
    <property type="entry name" value="Peptidase_S11"/>
    <property type="match status" value="1"/>
</dbReference>
<dbReference type="InterPro" id="IPR015956">
    <property type="entry name" value="Peniciliin-bd_prot_C_sf"/>
</dbReference>
<feature type="domain" description="Peptidase S11 D-alanyl-D-alanine carboxypeptidase A N-terminal" evidence="13">
    <location>
        <begin position="58"/>
        <end position="290"/>
    </location>
</feature>
<dbReference type="GO" id="GO:0009002">
    <property type="term" value="F:serine-type D-Ala-D-Ala carboxypeptidase activity"/>
    <property type="evidence" value="ECO:0007669"/>
    <property type="project" value="InterPro"/>
</dbReference>
<evidence type="ECO:0000256" key="2">
    <source>
        <dbReference type="ARBA" id="ARBA00007164"/>
    </source>
</evidence>
<protein>
    <submittedName>
        <fullName evidence="16">D-alanyl-D-alanine carboxypeptidase</fullName>
    </submittedName>
    <submittedName>
        <fullName evidence="15">Serine-type D-Ala-D-Ala carboxypeptidase</fullName>
    </submittedName>
</protein>
<reference evidence="15 17" key="1">
    <citation type="submission" date="2016-01" db="EMBL/GenBank/DDBJ databases">
        <authorList>
            <person name="Mitreva M."/>
            <person name="Pepin K.H."/>
            <person name="Mihindukulasuriya K.A."/>
            <person name="Fulton R."/>
            <person name="Fronick C."/>
            <person name="O'Laughlin M."/>
            <person name="Miner T."/>
            <person name="Herter B."/>
            <person name="Rosa B.A."/>
            <person name="Cordes M."/>
            <person name="Tomlinson C."/>
            <person name="Wollam A."/>
            <person name="Palsikar V.B."/>
            <person name="Mardis E.R."/>
            <person name="Wilson R.K."/>
        </authorList>
    </citation>
    <scope>NUCLEOTIDE SEQUENCE [LARGE SCALE GENOMIC DNA]</scope>
    <source>
        <strain evidence="15 17">MJR7738</strain>
    </source>
</reference>
<comment type="function">
    <text evidence="1">Removes C-terminal D-alanyl residues from sugar-peptide cell wall precursors.</text>
</comment>
<evidence type="ECO:0000256" key="5">
    <source>
        <dbReference type="ARBA" id="ARBA00022960"/>
    </source>
</evidence>
<dbReference type="NCBIfam" id="NF038258">
    <property type="entry name" value="PBP4_Staph"/>
    <property type="match status" value="1"/>
</dbReference>
<feature type="active site" description="Proton acceptor" evidence="8">
    <location>
        <position position="80"/>
    </location>
</feature>
<dbReference type="PANTHER" id="PTHR35333">
    <property type="entry name" value="BETA-LACTAMASE"/>
    <property type="match status" value="1"/>
</dbReference>
<dbReference type="Proteomes" id="UP000293637">
    <property type="component" value="Unassembled WGS sequence"/>
</dbReference>
<keyword evidence="16" id="KW-0121">Carboxypeptidase</keyword>
<dbReference type="eggNOG" id="COG1686">
    <property type="taxonomic scope" value="Bacteria"/>
</dbReference>
<dbReference type="AlphaFoldDB" id="A0A133Q182"/>
<evidence type="ECO:0000256" key="8">
    <source>
        <dbReference type="PIRSR" id="PIRSR618044-1"/>
    </source>
</evidence>
<dbReference type="InterPro" id="IPR015294">
    <property type="entry name" value="Pen-bd_prot4_C_dom"/>
</dbReference>
<comment type="caution">
    <text evidence="16">The sequence shown here is derived from an EMBL/GenBank/DDBJ whole genome shotgun (WGS) entry which is preliminary data.</text>
</comment>
<dbReference type="Gene3D" id="3.40.710.10">
    <property type="entry name" value="DD-peptidase/beta-lactamase superfamily"/>
    <property type="match status" value="1"/>
</dbReference>
<feature type="active site" evidence="8">
    <location>
        <position position="141"/>
    </location>
</feature>
<dbReference type="InterPro" id="IPR001967">
    <property type="entry name" value="Peptidase_S11_N"/>
</dbReference>
<dbReference type="GeneID" id="58090443"/>
<keyword evidence="11" id="KW-0812">Transmembrane</keyword>
<keyword evidence="6" id="KW-0573">Peptidoglycan synthesis</keyword>
<dbReference type="EMBL" id="LRQI01000090">
    <property type="protein sequence ID" value="KXA36627.1"/>
    <property type="molecule type" value="Genomic_DNA"/>
</dbReference>
<dbReference type="Pfam" id="PF09211">
    <property type="entry name" value="DUF1958"/>
    <property type="match status" value="1"/>
</dbReference>